<protein>
    <recommendedName>
        <fullName evidence="5">Tyrosine N-monooxygenase</fullName>
    </recommendedName>
</protein>
<evidence type="ECO:0000313" key="4">
    <source>
        <dbReference type="Proteomes" id="UP001151287"/>
    </source>
</evidence>
<dbReference type="GO" id="GO:0005506">
    <property type="term" value="F:iron ion binding"/>
    <property type="evidence" value="ECO:0007669"/>
    <property type="project" value="InterPro"/>
</dbReference>
<dbReference type="PROSITE" id="PS00086">
    <property type="entry name" value="CYTOCHROME_P450"/>
    <property type="match status" value="1"/>
</dbReference>
<feature type="binding site" description="axial binding residue" evidence="1">
    <location>
        <position position="392"/>
    </location>
    <ligand>
        <name>heme</name>
        <dbReference type="ChEBI" id="CHEBI:30413"/>
    </ligand>
    <ligandPart>
        <name>Fe</name>
        <dbReference type="ChEBI" id="CHEBI:18248"/>
    </ligandPart>
</feature>
<dbReference type="EMBL" id="JAMQYH010000001">
    <property type="protein sequence ID" value="KAJ1701606.1"/>
    <property type="molecule type" value="Genomic_DNA"/>
</dbReference>
<dbReference type="PRINTS" id="PR00463">
    <property type="entry name" value="EP450I"/>
</dbReference>
<gene>
    <name evidence="3" type="ORF">LUZ63_001385</name>
</gene>
<organism evidence="3 4">
    <name type="scientific">Rhynchospora breviuscula</name>
    <dbReference type="NCBI Taxonomy" id="2022672"/>
    <lineage>
        <taxon>Eukaryota</taxon>
        <taxon>Viridiplantae</taxon>
        <taxon>Streptophyta</taxon>
        <taxon>Embryophyta</taxon>
        <taxon>Tracheophyta</taxon>
        <taxon>Spermatophyta</taxon>
        <taxon>Magnoliopsida</taxon>
        <taxon>Liliopsida</taxon>
        <taxon>Poales</taxon>
        <taxon>Cyperaceae</taxon>
        <taxon>Cyperoideae</taxon>
        <taxon>Rhynchosporeae</taxon>
        <taxon>Rhynchospora</taxon>
    </lineage>
</organism>
<proteinExistence type="predicted"/>
<keyword evidence="1" id="KW-0349">Heme</keyword>
<dbReference type="GO" id="GO:0016705">
    <property type="term" value="F:oxidoreductase activity, acting on paired donors, with incorporation or reduction of molecular oxygen"/>
    <property type="evidence" value="ECO:0007669"/>
    <property type="project" value="InterPro"/>
</dbReference>
<comment type="caution">
    <text evidence="3">The sequence shown here is derived from an EMBL/GenBank/DDBJ whole genome shotgun (WGS) entry which is preliminary data.</text>
</comment>
<evidence type="ECO:0000256" key="1">
    <source>
        <dbReference type="PIRSR" id="PIRSR602401-1"/>
    </source>
</evidence>
<name>A0A9Q0HX10_9POAL</name>
<dbReference type="InterPro" id="IPR036396">
    <property type="entry name" value="Cyt_P450_sf"/>
</dbReference>
<comment type="cofactor">
    <cofactor evidence="1">
        <name>heme</name>
        <dbReference type="ChEBI" id="CHEBI:30413"/>
    </cofactor>
</comment>
<keyword evidence="1" id="KW-0479">Metal-binding</keyword>
<reference evidence="3" key="1">
    <citation type="journal article" date="2022" name="Cell">
        <title>Repeat-based holocentromeres influence genome architecture and karyotype evolution.</title>
        <authorList>
            <person name="Hofstatter P.G."/>
            <person name="Thangavel G."/>
            <person name="Lux T."/>
            <person name="Neumann P."/>
            <person name="Vondrak T."/>
            <person name="Novak P."/>
            <person name="Zhang M."/>
            <person name="Costa L."/>
            <person name="Castellani M."/>
            <person name="Scott A."/>
            <person name="Toegelov H."/>
            <person name="Fuchs J."/>
            <person name="Mata-Sucre Y."/>
            <person name="Dias Y."/>
            <person name="Vanzela A.L.L."/>
            <person name="Huettel B."/>
            <person name="Almeida C.C.S."/>
            <person name="Simkova H."/>
            <person name="Souza G."/>
            <person name="Pedrosa-Harand A."/>
            <person name="Macas J."/>
            <person name="Mayer K.F.X."/>
            <person name="Houben A."/>
            <person name="Marques A."/>
        </authorList>
    </citation>
    <scope>NUCLEOTIDE SEQUENCE</scope>
    <source>
        <strain evidence="3">RhyBre1mFocal</strain>
    </source>
</reference>
<dbReference type="GO" id="GO:0004497">
    <property type="term" value="F:monooxygenase activity"/>
    <property type="evidence" value="ECO:0007669"/>
    <property type="project" value="InterPro"/>
</dbReference>
<dbReference type="GO" id="GO:0020037">
    <property type="term" value="F:heme binding"/>
    <property type="evidence" value="ECO:0007669"/>
    <property type="project" value="InterPro"/>
</dbReference>
<dbReference type="OrthoDB" id="2789670at2759"/>
<dbReference type="PANTHER" id="PTHR24281">
    <property type="entry name" value="STEROID 21-HYDROXYLASE-RELATED"/>
    <property type="match status" value="1"/>
</dbReference>
<dbReference type="Gene3D" id="1.10.630.10">
    <property type="entry name" value="Cytochrome P450"/>
    <property type="match status" value="1"/>
</dbReference>
<sequence length="725" mass="82440">MKIDIACVRFGDVHVIPVVSPKIALEVLRKMDATFASRPTSFAAYRFSRGYKSAVLAPYGDQWKKMRKILVSEIICPKRHDLFLEMRTKEADHLFNYVYNQAKSYEPVDIRVVTRHYCGNLIRRLVLSKRYFGKPTHDGGPGLDEIEHVNALFNSLEYLYAFSISDYFPQLIGLNLDGHETIIKATSETLKKFHDPIIDERVQLWRENKGSVHQEPQDFLDILIMLRDREGRPLLTSDEIKAQSSEIMMAAVDNPSNAVEWILAEMMGNPTIIEKAVDEIDHIVGNERLVQEADIPHLNYLKACIREAFRLHPIAPFNVPHVAIEDTNLAGYLIPKGSHVLLSRLGLGRNPEIWHEPLKFKPERHLDGRNSELVLTEPDMRFISFSAGRRGCIAQTLGTAMTVMLLARLLQGFCWSLPQGLSTIDLAESDKNLYLAKPLVLQAHPHKPRRDETWRLAPSTWLANAMATSGFSSSPAPAPTVEEERLLLRNKMMQVRDMELDTKLELTKVNFNLGEILWRQCMERKWMEFRIRLERSWPFNMPSSSSPIFRANLRIEHIAMSETYDALIAVEPVNLHLLAALHKAGLDGAAGLRSQQLKRKWVLQEEELSSSAARKAKLTAAMVKEFSSKKLLELKPHDGVSGLLAEEIDDDHDDDRDEGKLCDVRRLDLFIATGQPDKVASWKRTAKETYKLYYPYVDPSSRGASHQVGRVPRQAGRGEGCGFTH</sequence>
<dbReference type="AlphaFoldDB" id="A0A9Q0HX10"/>
<accession>A0A9Q0HX10</accession>
<evidence type="ECO:0000313" key="3">
    <source>
        <dbReference type="EMBL" id="KAJ1701606.1"/>
    </source>
</evidence>
<evidence type="ECO:0000256" key="2">
    <source>
        <dbReference type="SAM" id="MobiDB-lite"/>
    </source>
</evidence>
<evidence type="ECO:0008006" key="5">
    <source>
        <dbReference type="Google" id="ProtNLM"/>
    </source>
</evidence>
<dbReference type="InterPro" id="IPR002401">
    <property type="entry name" value="Cyt_P450_E_grp-I"/>
</dbReference>
<feature type="region of interest" description="Disordered" evidence="2">
    <location>
        <begin position="701"/>
        <end position="725"/>
    </location>
</feature>
<keyword evidence="1" id="KW-0408">Iron</keyword>
<dbReference type="Proteomes" id="UP001151287">
    <property type="component" value="Unassembled WGS sequence"/>
</dbReference>
<keyword evidence="4" id="KW-1185">Reference proteome</keyword>
<dbReference type="InterPro" id="IPR001128">
    <property type="entry name" value="Cyt_P450"/>
</dbReference>
<dbReference type="Pfam" id="PF00067">
    <property type="entry name" value="p450"/>
    <property type="match status" value="1"/>
</dbReference>
<dbReference type="SUPFAM" id="SSF48264">
    <property type="entry name" value="Cytochrome P450"/>
    <property type="match status" value="1"/>
</dbReference>
<dbReference type="InterPro" id="IPR017972">
    <property type="entry name" value="Cyt_P450_CS"/>
</dbReference>